<gene>
    <name evidence="2" type="ORF">JBF11_06425</name>
</gene>
<evidence type="ECO:0000313" key="3">
    <source>
        <dbReference type="Proteomes" id="UP001058120"/>
    </source>
</evidence>
<sequence length="66" mass="7331">MKKNMIFASLALTAAVLAGMNHAYAYDYGNSHSGINHEYEDNGNTYHHGFGHGHREHGDCYYGNAQ</sequence>
<evidence type="ECO:0000256" key="1">
    <source>
        <dbReference type="SAM" id="SignalP"/>
    </source>
</evidence>
<proteinExistence type="predicted"/>
<keyword evidence="1" id="KW-0732">Signal</keyword>
<accession>A0ABY5Y0J3</accession>
<dbReference type="RefSeq" id="WP_334314673.1">
    <property type="nucleotide sequence ID" value="NZ_CP065938.1"/>
</dbReference>
<feature type="chain" id="PRO_5046329511" evidence="1">
    <location>
        <begin position="26"/>
        <end position="66"/>
    </location>
</feature>
<organism evidence="2 3">
    <name type="scientific">Taurinivorans muris</name>
    <dbReference type="NCBI Taxonomy" id="2787751"/>
    <lineage>
        <taxon>Bacteria</taxon>
        <taxon>Pseudomonadati</taxon>
        <taxon>Thermodesulfobacteriota</taxon>
        <taxon>Desulfovibrionia</taxon>
        <taxon>Desulfovibrionales</taxon>
        <taxon>Desulfovibrionaceae</taxon>
        <taxon>Taurinivorans</taxon>
    </lineage>
</organism>
<dbReference type="EMBL" id="CP065938">
    <property type="protein sequence ID" value="UWX05109.1"/>
    <property type="molecule type" value="Genomic_DNA"/>
</dbReference>
<feature type="signal peptide" evidence="1">
    <location>
        <begin position="1"/>
        <end position="25"/>
    </location>
</feature>
<reference evidence="2" key="1">
    <citation type="submission" date="2020-12" db="EMBL/GenBank/DDBJ databases">
        <title>Taurinivorans muris gen. nov., sp. nov., fundamental and realized metabolic niche of a ubiquitous sulfidogenic bacterium in the murine intestine.</title>
        <authorList>
            <person name="Ye H."/>
            <person name="Hanson B.T."/>
            <person name="Loy A."/>
        </authorList>
    </citation>
    <scope>NUCLEOTIDE SEQUENCE</scope>
    <source>
        <strain evidence="2">LT0009</strain>
    </source>
</reference>
<name>A0ABY5Y0J3_9BACT</name>
<protein>
    <submittedName>
        <fullName evidence="2">Uncharacterized protein</fullName>
    </submittedName>
</protein>
<evidence type="ECO:0000313" key="2">
    <source>
        <dbReference type="EMBL" id="UWX05109.1"/>
    </source>
</evidence>
<dbReference type="Proteomes" id="UP001058120">
    <property type="component" value="Chromosome"/>
</dbReference>
<keyword evidence="3" id="KW-1185">Reference proteome</keyword>